<protein>
    <submittedName>
        <fullName evidence="2">Uncharacterized protein</fullName>
    </submittedName>
</protein>
<accession>A0A927R772</accession>
<feature type="region of interest" description="Disordered" evidence="1">
    <location>
        <begin position="60"/>
        <end position="88"/>
    </location>
</feature>
<evidence type="ECO:0000313" key="2">
    <source>
        <dbReference type="EMBL" id="MBE1603919.1"/>
    </source>
</evidence>
<comment type="caution">
    <text evidence="2">The sequence shown here is derived from an EMBL/GenBank/DDBJ whole genome shotgun (WGS) entry which is preliminary data.</text>
</comment>
<organism evidence="2 3">
    <name type="scientific">Actinopolymorpha pittospori</name>
    <dbReference type="NCBI Taxonomy" id="648752"/>
    <lineage>
        <taxon>Bacteria</taxon>
        <taxon>Bacillati</taxon>
        <taxon>Actinomycetota</taxon>
        <taxon>Actinomycetes</taxon>
        <taxon>Propionibacteriales</taxon>
        <taxon>Actinopolymorphaceae</taxon>
        <taxon>Actinopolymorpha</taxon>
    </lineage>
</organism>
<reference evidence="2" key="1">
    <citation type="submission" date="2020-10" db="EMBL/GenBank/DDBJ databases">
        <title>Sequencing the genomes of 1000 actinobacteria strains.</title>
        <authorList>
            <person name="Klenk H.-P."/>
        </authorList>
    </citation>
    <scope>NUCLEOTIDE SEQUENCE</scope>
    <source>
        <strain evidence="2">DSM 45354</strain>
    </source>
</reference>
<evidence type="ECO:0000256" key="1">
    <source>
        <dbReference type="SAM" id="MobiDB-lite"/>
    </source>
</evidence>
<gene>
    <name evidence="2" type="ORF">HEB94_000767</name>
</gene>
<dbReference type="Proteomes" id="UP000638648">
    <property type="component" value="Unassembled WGS sequence"/>
</dbReference>
<keyword evidence="3" id="KW-1185">Reference proteome</keyword>
<proteinExistence type="predicted"/>
<dbReference type="EMBL" id="JADBEM010000001">
    <property type="protein sequence ID" value="MBE1603919.1"/>
    <property type="molecule type" value="Genomic_DNA"/>
</dbReference>
<dbReference type="AlphaFoldDB" id="A0A927R772"/>
<evidence type="ECO:0000313" key="3">
    <source>
        <dbReference type="Proteomes" id="UP000638648"/>
    </source>
</evidence>
<name>A0A927R772_9ACTN</name>
<sequence length="88" mass="9957">MDDTVNLMMEAMADGRVHPRMLAARGQGRREWLSLPSGTWTPAADDAVKRGREMCEAPQLTQAKEWDEDAFPQEPEPEPPSPRLQLVR</sequence>
<feature type="compositionally biased region" description="Acidic residues" evidence="1">
    <location>
        <begin position="66"/>
        <end position="77"/>
    </location>
</feature>
<dbReference type="RefSeq" id="WP_345482728.1">
    <property type="nucleotide sequence ID" value="NZ_BAABJL010000073.1"/>
</dbReference>